<dbReference type="RefSeq" id="WP_199021767.1">
    <property type="nucleotide sequence ID" value="NZ_JAELUP010000117.1"/>
</dbReference>
<dbReference type="EMBL" id="JAELUP010000117">
    <property type="protein sequence ID" value="MBJ6364166.1"/>
    <property type="molecule type" value="Genomic_DNA"/>
</dbReference>
<dbReference type="Proteomes" id="UP000640274">
    <property type="component" value="Unassembled WGS sequence"/>
</dbReference>
<dbReference type="AlphaFoldDB" id="A0A934MRE3"/>
<protein>
    <submittedName>
        <fullName evidence="1">Uncharacterized protein</fullName>
    </submittedName>
</protein>
<keyword evidence="2" id="KW-1185">Reference proteome</keyword>
<evidence type="ECO:0000313" key="2">
    <source>
        <dbReference type="Proteomes" id="UP000640274"/>
    </source>
</evidence>
<organism evidence="1 2">
    <name type="scientific">Paenibacillus roseus</name>
    <dbReference type="NCBI Taxonomy" id="2798579"/>
    <lineage>
        <taxon>Bacteria</taxon>
        <taxon>Bacillati</taxon>
        <taxon>Bacillota</taxon>
        <taxon>Bacilli</taxon>
        <taxon>Bacillales</taxon>
        <taxon>Paenibacillaceae</taxon>
        <taxon>Paenibacillus</taxon>
    </lineage>
</organism>
<proteinExistence type="predicted"/>
<comment type="caution">
    <text evidence="1">The sequence shown here is derived from an EMBL/GenBank/DDBJ whole genome shotgun (WGS) entry which is preliminary data.</text>
</comment>
<accession>A0A934MRE3</accession>
<gene>
    <name evidence="1" type="ORF">JFN88_23400</name>
</gene>
<sequence length="54" mass="5889">MDEKKLLFIIGELYNAIADLTEGSNFSAQSRLEAVGPDLQKLISDSHPSPTETP</sequence>
<reference evidence="1" key="1">
    <citation type="submission" date="2020-12" db="EMBL/GenBank/DDBJ databases">
        <authorList>
            <person name="Huq M.A."/>
        </authorList>
    </citation>
    <scope>NUCLEOTIDE SEQUENCE</scope>
    <source>
        <strain evidence="1">MAHUQ-46</strain>
    </source>
</reference>
<name>A0A934MRE3_9BACL</name>
<evidence type="ECO:0000313" key="1">
    <source>
        <dbReference type="EMBL" id="MBJ6364166.1"/>
    </source>
</evidence>